<dbReference type="PATRIC" id="fig|1422.17.peg.451"/>
<evidence type="ECO:0000313" key="2">
    <source>
        <dbReference type="EMBL" id="KYD33673.1"/>
    </source>
</evidence>
<reference evidence="3 4" key="1">
    <citation type="submission" date="2016-01" db="EMBL/GenBank/DDBJ databases">
        <title>Draft Genome Sequences of Seven Thermophilic Sporeformers Isolated from Foods.</title>
        <authorList>
            <person name="Berendsen E.M."/>
            <person name="Wells-Bennik M.H."/>
            <person name="Krawcyk A.O."/>
            <person name="De Jong A."/>
            <person name="Holsappel S."/>
            <person name="Eijlander R.T."/>
            <person name="Kuipers O.P."/>
        </authorList>
    </citation>
    <scope>NUCLEOTIDE SEQUENCE [LARGE SCALE GENOMIC DNA]</scope>
    <source>
        <strain evidence="1 3">B4109</strain>
        <strain evidence="2 4">B4114</strain>
    </source>
</reference>
<dbReference type="Proteomes" id="UP000075424">
    <property type="component" value="Unassembled WGS sequence"/>
</dbReference>
<dbReference type="EMBL" id="LQYY01000090">
    <property type="protein sequence ID" value="KYD33673.1"/>
    <property type="molecule type" value="Genomic_DNA"/>
</dbReference>
<comment type="caution">
    <text evidence="2">The sequence shown here is derived from an EMBL/GenBank/DDBJ whole genome shotgun (WGS) entry which is preliminary data.</text>
</comment>
<sequence>MWRGGDEGEIDKNEGAVASEALETWLNTAPNRMKRRKEPHGSFFYAHVEKKGVNVWPNVAIDAIDGWEIEKDV</sequence>
<name>A0A150NAC8_GEOSE</name>
<evidence type="ECO:0000313" key="3">
    <source>
        <dbReference type="Proteomes" id="UP000075424"/>
    </source>
</evidence>
<gene>
    <name evidence="1" type="ORF">B4109_2106</name>
    <name evidence="2" type="ORF">B4114_2219</name>
</gene>
<accession>A0A150NAC8</accession>
<evidence type="ECO:0000313" key="1">
    <source>
        <dbReference type="EMBL" id="KYD21781.1"/>
    </source>
</evidence>
<dbReference type="EMBL" id="LQYV01000132">
    <property type="protein sequence ID" value="KYD21781.1"/>
    <property type="molecule type" value="Genomic_DNA"/>
</dbReference>
<dbReference type="Proteomes" id="UP000075517">
    <property type="component" value="Unassembled WGS sequence"/>
</dbReference>
<dbReference type="AlphaFoldDB" id="A0A150NAC8"/>
<organism evidence="2 4">
    <name type="scientific">Geobacillus stearothermophilus</name>
    <name type="common">Bacillus stearothermophilus</name>
    <dbReference type="NCBI Taxonomy" id="1422"/>
    <lineage>
        <taxon>Bacteria</taxon>
        <taxon>Bacillati</taxon>
        <taxon>Bacillota</taxon>
        <taxon>Bacilli</taxon>
        <taxon>Bacillales</taxon>
        <taxon>Anoxybacillaceae</taxon>
        <taxon>Geobacillus</taxon>
    </lineage>
</organism>
<evidence type="ECO:0000313" key="4">
    <source>
        <dbReference type="Proteomes" id="UP000075517"/>
    </source>
</evidence>
<proteinExistence type="predicted"/>
<protein>
    <submittedName>
        <fullName evidence="2">Uncharacterized protein</fullName>
    </submittedName>
</protein>